<feature type="coiled-coil region" evidence="4">
    <location>
        <begin position="55"/>
        <end position="82"/>
    </location>
</feature>
<dbReference type="PRINTS" id="PR02028">
    <property type="entry name" value="CMYCBINDINGP"/>
</dbReference>
<keyword evidence="4" id="KW-0175">Coiled coil</keyword>
<evidence type="ECO:0000256" key="3">
    <source>
        <dbReference type="ARBA" id="ARBA00023242"/>
    </source>
</evidence>
<evidence type="ECO:0000313" key="6">
    <source>
        <dbReference type="Proteomes" id="UP001470230"/>
    </source>
</evidence>
<keyword evidence="6" id="KW-1185">Reference proteome</keyword>
<evidence type="ECO:0000256" key="2">
    <source>
        <dbReference type="ARBA" id="ARBA00009389"/>
    </source>
</evidence>
<dbReference type="Proteomes" id="UP001470230">
    <property type="component" value="Unassembled WGS sequence"/>
</dbReference>
<protein>
    <recommendedName>
        <fullName evidence="7">c-Myc-binding protein</fullName>
    </recommendedName>
</protein>
<name>A0ABR2K5S2_9EUKA</name>
<dbReference type="PANTHER" id="PTHR13168:SF0">
    <property type="entry name" value="C-MYC-BINDING PROTEIN"/>
    <property type="match status" value="1"/>
</dbReference>
<comment type="caution">
    <text evidence="5">The sequence shown here is derived from an EMBL/GenBank/DDBJ whole genome shotgun (WGS) entry which is preliminary data.</text>
</comment>
<dbReference type="EMBL" id="JAPFFF010000007">
    <property type="protein sequence ID" value="KAK8886466.1"/>
    <property type="molecule type" value="Genomic_DNA"/>
</dbReference>
<dbReference type="InterPro" id="IPR026060">
    <property type="entry name" value="AMY1"/>
</dbReference>
<evidence type="ECO:0000256" key="4">
    <source>
        <dbReference type="SAM" id="Coils"/>
    </source>
</evidence>
<evidence type="ECO:0008006" key="7">
    <source>
        <dbReference type="Google" id="ProtNLM"/>
    </source>
</evidence>
<reference evidence="5 6" key="1">
    <citation type="submission" date="2024-04" db="EMBL/GenBank/DDBJ databases">
        <title>Tritrichomonas musculus Genome.</title>
        <authorList>
            <person name="Alves-Ferreira E."/>
            <person name="Grigg M."/>
            <person name="Lorenzi H."/>
            <person name="Galac M."/>
        </authorList>
    </citation>
    <scope>NUCLEOTIDE SEQUENCE [LARGE SCALE GENOMIC DNA]</scope>
    <source>
        <strain evidence="5 6">EAF2021</strain>
    </source>
</reference>
<evidence type="ECO:0000256" key="1">
    <source>
        <dbReference type="ARBA" id="ARBA00004123"/>
    </source>
</evidence>
<sequence length="94" mass="11085">MEKRREQFKKYLEEKKVMDQLSKIVVSLYERSDRPEDPLIYIQDYFALDKGDLDMPTLRAENIKLTKRLDDLKTKLADLEKKLAAKLPPPTTES</sequence>
<accession>A0ABR2K5S2</accession>
<dbReference type="PANTHER" id="PTHR13168">
    <property type="entry name" value="ASSOCIATE OF C-MYC AMY-1"/>
    <property type="match status" value="1"/>
</dbReference>
<proteinExistence type="inferred from homology"/>
<gene>
    <name evidence="5" type="ORF">M9Y10_041929</name>
</gene>
<evidence type="ECO:0000313" key="5">
    <source>
        <dbReference type="EMBL" id="KAK8886466.1"/>
    </source>
</evidence>
<comment type="similarity">
    <text evidence="2">Belongs to the AMY1 family.</text>
</comment>
<keyword evidence="3" id="KW-0539">Nucleus</keyword>
<organism evidence="5 6">
    <name type="scientific">Tritrichomonas musculus</name>
    <dbReference type="NCBI Taxonomy" id="1915356"/>
    <lineage>
        <taxon>Eukaryota</taxon>
        <taxon>Metamonada</taxon>
        <taxon>Parabasalia</taxon>
        <taxon>Tritrichomonadida</taxon>
        <taxon>Tritrichomonadidae</taxon>
        <taxon>Tritrichomonas</taxon>
    </lineage>
</organism>
<comment type="subcellular location">
    <subcellularLocation>
        <location evidence="1">Nucleus</location>
    </subcellularLocation>
</comment>